<keyword evidence="1" id="KW-0802">TPR repeat</keyword>
<dbReference type="Pfam" id="PF00211">
    <property type="entry name" value="Guanylate_cyc"/>
    <property type="match status" value="1"/>
</dbReference>
<protein>
    <submittedName>
        <fullName evidence="3">Adenylate/guanylate cyclase</fullName>
    </submittedName>
</protein>
<evidence type="ECO:0000259" key="2">
    <source>
        <dbReference type="PROSITE" id="PS50125"/>
    </source>
</evidence>
<dbReference type="RefSeq" id="WP_244567735.1">
    <property type="nucleotide sequence ID" value="NZ_LT670818.1"/>
</dbReference>
<dbReference type="GO" id="GO:0004016">
    <property type="term" value="F:adenylate cyclase activity"/>
    <property type="evidence" value="ECO:0007669"/>
    <property type="project" value="UniProtKB-ARBA"/>
</dbReference>
<dbReference type="Gene3D" id="3.40.50.10070">
    <property type="entry name" value="TolB, N-terminal domain"/>
    <property type="match status" value="1"/>
</dbReference>
<dbReference type="GO" id="GO:0006171">
    <property type="term" value="P:cAMP biosynthetic process"/>
    <property type="evidence" value="ECO:0007669"/>
    <property type="project" value="TreeGrafter"/>
</dbReference>
<dbReference type="InterPro" id="IPR001054">
    <property type="entry name" value="A/G_cyclase"/>
</dbReference>
<dbReference type="Gene3D" id="1.25.40.10">
    <property type="entry name" value="Tetratricopeptide repeat domain"/>
    <property type="match status" value="2"/>
</dbReference>
<dbReference type="InterPro" id="IPR011990">
    <property type="entry name" value="TPR-like_helical_dom_sf"/>
</dbReference>
<reference evidence="3 4" key="1">
    <citation type="submission" date="2016-11" db="EMBL/GenBank/DDBJ databases">
        <authorList>
            <person name="Jaros S."/>
            <person name="Januszkiewicz K."/>
            <person name="Wedrychowicz H."/>
        </authorList>
    </citation>
    <scope>NUCLEOTIDE SEQUENCE [LARGE SCALE GENOMIC DNA]</scope>
    <source>
        <strain evidence="3 4">GAS242</strain>
    </source>
</reference>
<dbReference type="GO" id="GO:0035556">
    <property type="term" value="P:intracellular signal transduction"/>
    <property type="evidence" value="ECO:0007669"/>
    <property type="project" value="InterPro"/>
</dbReference>
<sequence>MTSERLERRLAAVLAADVAGYSRLMGIDEEGTLARLKAFRKTLVDPTIAAHRGRIVKTTGDGMLVEFASAVDAVRSAVEVQRGVAEQNATVAKDQRIEFRIGIHVGDIIFDENDIFGEGVNIAARLEGIAEPGGVCVSNDAYRQVRGKVEIVFDDMGPQLLKNIAEPMQSWRVRLSGQTSSAVKSGSVVSHPQPLSLPDKPSIAVLPFQNMSGDPEQEYFADGMVEDIITALSRFKSLFVIARNSSFCYKGKTVDIKQVGRELGVRYVLEGSVRKSGNRVRITGQLIDAPTGGHLWADRFDGGLKDIFDLQDQVTTRVVGIIEPTVEQAEVRRATRKSTINLDAYDYFIRGMARIYTSTKEGIEDAIQDYSKAIEIDPNFAAPYGWSTIAYTRRKQGLWMSDPSAEISEGIRLARKAIELGRDDAFALGAGGFGLAFLAGELDAALALTDRALVLNPNLANGWHASGWIRSYIGDPDTAIEHLAKAMRLSPLDFQMPQFWMATALATRCAGRFEESASWAAKVLQEAPDFVAGLTNYAVSSALADRIEEAQAAMSRALRIDPKIRLSSMPILTVLRRAEDRNNYCQGARLAGMPE</sequence>
<dbReference type="InterPro" id="IPR050697">
    <property type="entry name" value="Adenylyl/Guanylyl_Cyclase_3/4"/>
</dbReference>
<accession>A0A1M5U6N5</accession>
<gene>
    <name evidence="3" type="ORF">SAMN05444169_8201</name>
</gene>
<dbReference type="InterPro" id="IPR019734">
    <property type="entry name" value="TPR_rpt"/>
</dbReference>
<dbReference type="PANTHER" id="PTHR43081:SF19">
    <property type="entry name" value="PH-SENSITIVE ADENYLATE CYCLASE RV1264"/>
    <property type="match status" value="1"/>
</dbReference>
<dbReference type="PANTHER" id="PTHR43081">
    <property type="entry name" value="ADENYLATE CYCLASE, TERMINAL-DIFFERENTIATION SPECIFIC-RELATED"/>
    <property type="match status" value="1"/>
</dbReference>
<dbReference type="Proteomes" id="UP000190675">
    <property type="component" value="Chromosome I"/>
</dbReference>
<dbReference type="AlphaFoldDB" id="A0A1M5U6N5"/>
<feature type="domain" description="Guanylate cyclase" evidence="2">
    <location>
        <begin position="12"/>
        <end position="127"/>
    </location>
</feature>
<feature type="repeat" description="TPR" evidence="1">
    <location>
        <begin position="460"/>
        <end position="493"/>
    </location>
</feature>
<dbReference type="CDD" id="cd07302">
    <property type="entry name" value="CHD"/>
    <property type="match status" value="1"/>
</dbReference>
<dbReference type="SMART" id="SM00028">
    <property type="entry name" value="TPR"/>
    <property type="match status" value="5"/>
</dbReference>
<dbReference type="SUPFAM" id="SSF48452">
    <property type="entry name" value="TPR-like"/>
    <property type="match status" value="1"/>
</dbReference>
<proteinExistence type="predicted"/>
<name>A0A1M5U6N5_9BRAD</name>
<dbReference type="PROSITE" id="PS50005">
    <property type="entry name" value="TPR"/>
    <property type="match status" value="1"/>
</dbReference>
<dbReference type="PROSITE" id="PS50125">
    <property type="entry name" value="GUANYLATE_CYCLASE_2"/>
    <property type="match status" value="1"/>
</dbReference>
<evidence type="ECO:0000313" key="3">
    <source>
        <dbReference type="EMBL" id="SHH58560.1"/>
    </source>
</evidence>
<dbReference type="Gene3D" id="3.30.70.1230">
    <property type="entry name" value="Nucleotide cyclase"/>
    <property type="match status" value="1"/>
</dbReference>
<dbReference type="SUPFAM" id="SSF55073">
    <property type="entry name" value="Nucleotide cyclase"/>
    <property type="match status" value="1"/>
</dbReference>
<organism evidence="3 4">
    <name type="scientific">Bradyrhizobium erythrophlei</name>
    <dbReference type="NCBI Taxonomy" id="1437360"/>
    <lineage>
        <taxon>Bacteria</taxon>
        <taxon>Pseudomonadati</taxon>
        <taxon>Pseudomonadota</taxon>
        <taxon>Alphaproteobacteria</taxon>
        <taxon>Hyphomicrobiales</taxon>
        <taxon>Nitrobacteraceae</taxon>
        <taxon>Bradyrhizobium</taxon>
    </lineage>
</organism>
<dbReference type="EMBL" id="LT670818">
    <property type="protein sequence ID" value="SHH58560.1"/>
    <property type="molecule type" value="Genomic_DNA"/>
</dbReference>
<dbReference type="InterPro" id="IPR029787">
    <property type="entry name" value="Nucleotide_cyclase"/>
</dbReference>
<evidence type="ECO:0000313" key="4">
    <source>
        <dbReference type="Proteomes" id="UP000190675"/>
    </source>
</evidence>
<evidence type="ECO:0000256" key="1">
    <source>
        <dbReference type="PROSITE-ProRule" id="PRU00339"/>
    </source>
</evidence>